<feature type="domain" description="AAA+ ATPase" evidence="6">
    <location>
        <begin position="168"/>
        <end position="299"/>
    </location>
</feature>
<evidence type="ECO:0000256" key="1">
    <source>
        <dbReference type="ARBA" id="ARBA00008894"/>
    </source>
</evidence>
<evidence type="ECO:0000256" key="4">
    <source>
        <dbReference type="ARBA" id="ARBA00022840"/>
    </source>
</evidence>
<dbReference type="InterPro" id="IPR032675">
    <property type="entry name" value="LRR_dom_sf"/>
</dbReference>
<dbReference type="Pfam" id="PF00931">
    <property type="entry name" value="NB-ARC"/>
    <property type="match status" value="1"/>
</dbReference>
<comment type="caution">
    <text evidence="7">The sequence shown here is derived from an EMBL/GenBank/DDBJ whole genome shotgun (WGS) entry which is preliminary data.</text>
</comment>
<sequence>MEVVSAITVKLVEYAVLPIGRQLGYLFCYSSNVSNLTRKAKELQEAKESLEHSVDAARNNGEEIESSVLSWLREVNEISGKVEKFQGDAGQARTGCTNLWSRRQLSRRAKKMGEAIVKIQEDKKFGNNISYRQLPKFTEAVPTIPGHEDYKSRISVLEEILESLRDPTVNMIGVCGLGGVGKTTLVKQVGKKAQEDKLFNVVALAAVTQKPEVDKIQTEIADMLGQKFEVEGELLRAIRLRKRLKQEKNILIILDDLWTRLDLDKVGIPSADEHKGCKILLTARNRDVLCNQMNVKKPLLLEVLLQEEALKLFKDTAELHDTNENSNLQSIVAEVAKMCDGLPLALVTVARALTQKYISEWRDALRQQKSPHTGETTEMQESLHSCMRLSYDRLESPELKSTFLLCASLSYYIFESDLLKYCVGLGLFKGIFTIQEAREKLETWLCKLKSLSLLQAGETSDEFTMHDIVRASAISIAIKEKHALTVRYGKLSQWPDKDQLEQCSAITLVESDICCEFPQVLDCPSLNFLHIYSKDLSLRIPDNFFRGMCKLRVMDLTQMHFPSLPSSIALLGYLQTLCLAICMLDDVALIGELKNLKILSFLQSDIKQLPRELGKLTQLQLLDLTDCSKLEIIPPNVFSSLKRLEELNMENSFVGWENEVSNSQGINARVSELDCLHQLTSLNIWIRDSSVLPWELLIKLKKYRILIGDVWNWSGEYITSRTLKLKLNISFHLAPRIKKLLERVEDLHLDELNGVPNILYQLNGEGFPSLKHLLIQNNDEIEHIVNSKDPQLFHYGDVFPILESLIIHNLINLEQICIGPHSATSFAKLEVIKVEGCHKLKNLFAFSMVRSLKRLREIEIIACNFLEEIVILERAENCNDDIDSSNLKFNHLHFLTLQDLPKLDRFYFDDKTFSVAEKSDTLVPFFCEKVQFPKLETLKLSSINFQKIWQDQPLTSSWIQNLTNLIVEGCKNLKYLFSYTVAGSLVKLKHLKISNCQMLEEILLTESEGVIRNSTVDILPHSNREDLFPTLETLVISNMDNLKVVWCIDPVAPNSFGKLKSLEIKSCEKLLTVVPSNMLRRLQNLETLEVDNCGSLNEIFRLDGDAETGEKVDTPLKKLSLNTLSNLKHIWNRDPQENFNFRMLKVVEVLQCQKLKNIFPASVAKCLQLLEQLDIRYCAMLEEIVAKGETIVEATARFVFPQLSSVILGGLWVLQSFSTGPGVQTIECPKLKIFDVMDCPRLGLLGIGSSRK</sequence>
<dbReference type="PANTHER" id="PTHR33463">
    <property type="entry name" value="NB-ARC DOMAIN-CONTAINING PROTEIN-RELATED"/>
    <property type="match status" value="1"/>
</dbReference>
<keyword evidence="3" id="KW-0611">Plant defense</keyword>
<dbReference type="Gene3D" id="3.80.10.10">
    <property type="entry name" value="Ribonuclease Inhibitor"/>
    <property type="match status" value="2"/>
</dbReference>
<dbReference type="InterPro" id="IPR027417">
    <property type="entry name" value="P-loop_NTPase"/>
</dbReference>
<dbReference type="InterPro" id="IPR057135">
    <property type="entry name" value="At4g27190-like_LRR"/>
</dbReference>
<dbReference type="SUPFAM" id="SSF52058">
    <property type="entry name" value="L domain-like"/>
    <property type="match status" value="2"/>
</dbReference>
<dbReference type="GO" id="GO:0043531">
    <property type="term" value="F:ADP binding"/>
    <property type="evidence" value="ECO:0007669"/>
    <property type="project" value="InterPro"/>
</dbReference>
<dbReference type="InterPro" id="IPR003593">
    <property type="entry name" value="AAA+_ATPase"/>
</dbReference>
<dbReference type="GO" id="GO:0005524">
    <property type="term" value="F:ATP binding"/>
    <property type="evidence" value="ECO:0007669"/>
    <property type="project" value="UniProtKB-KW"/>
</dbReference>
<dbReference type="SUPFAM" id="SSF52540">
    <property type="entry name" value="P-loop containing nucleoside triphosphate hydrolases"/>
    <property type="match status" value="1"/>
</dbReference>
<keyword evidence="4" id="KW-0067">ATP-binding</keyword>
<dbReference type="Proteomes" id="UP001163823">
    <property type="component" value="Chromosome 14"/>
</dbReference>
<dbReference type="Pfam" id="PF23247">
    <property type="entry name" value="LRR_RPS2"/>
    <property type="match status" value="2"/>
</dbReference>
<dbReference type="InterPro" id="IPR042197">
    <property type="entry name" value="Apaf_helical"/>
</dbReference>
<dbReference type="EMBL" id="JARAOO010000014">
    <property type="protein sequence ID" value="KAJ7942930.1"/>
    <property type="molecule type" value="Genomic_DNA"/>
</dbReference>
<gene>
    <name evidence="7" type="ORF">O6P43_032541</name>
</gene>
<dbReference type="PRINTS" id="PR00364">
    <property type="entry name" value="DISEASERSIST"/>
</dbReference>
<accession>A0AAD7P5U8</accession>
<name>A0AAD7P5U8_QUISA</name>
<dbReference type="InterPro" id="IPR002182">
    <property type="entry name" value="NB-ARC"/>
</dbReference>
<dbReference type="Gene3D" id="1.10.8.430">
    <property type="entry name" value="Helical domain of apoptotic protease-activating factors"/>
    <property type="match status" value="1"/>
</dbReference>
<reference evidence="7" key="1">
    <citation type="journal article" date="2023" name="Science">
        <title>Elucidation of the pathway for biosynthesis of saponin adjuvants from the soapbark tree.</title>
        <authorList>
            <person name="Reed J."/>
            <person name="Orme A."/>
            <person name="El-Demerdash A."/>
            <person name="Owen C."/>
            <person name="Martin L.B.B."/>
            <person name="Misra R.C."/>
            <person name="Kikuchi S."/>
            <person name="Rejzek M."/>
            <person name="Martin A.C."/>
            <person name="Harkess A."/>
            <person name="Leebens-Mack J."/>
            <person name="Louveau T."/>
            <person name="Stephenson M.J."/>
            <person name="Osbourn A."/>
        </authorList>
    </citation>
    <scope>NUCLEOTIDE SEQUENCE</scope>
    <source>
        <strain evidence="7">S10</strain>
    </source>
</reference>
<dbReference type="SMART" id="SM00382">
    <property type="entry name" value="AAA"/>
    <property type="match status" value="1"/>
</dbReference>
<organism evidence="7 8">
    <name type="scientific">Quillaja saponaria</name>
    <name type="common">Soap bark tree</name>
    <dbReference type="NCBI Taxonomy" id="32244"/>
    <lineage>
        <taxon>Eukaryota</taxon>
        <taxon>Viridiplantae</taxon>
        <taxon>Streptophyta</taxon>
        <taxon>Embryophyta</taxon>
        <taxon>Tracheophyta</taxon>
        <taxon>Spermatophyta</taxon>
        <taxon>Magnoliopsida</taxon>
        <taxon>eudicotyledons</taxon>
        <taxon>Gunneridae</taxon>
        <taxon>Pentapetalae</taxon>
        <taxon>rosids</taxon>
        <taxon>fabids</taxon>
        <taxon>Fabales</taxon>
        <taxon>Quillajaceae</taxon>
        <taxon>Quillaja</taxon>
    </lineage>
</organism>
<keyword evidence="2" id="KW-0547">Nucleotide-binding</keyword>
<dbReference type="GO" id="GO:0006952">
    <property type="term" value="P:defense response"/>
    <property type="evidence" value="ECO:0007669"/>
    <property type="project" value="UniProtKB-KW"/>
</dbReference>
<comment type="similarity">
    <text evidence="1">Belongs to the disease resistance NB-LRR family.</text>
</comment>
<dbReference type="FunFam" id="3.40.50.300:FF:001091">
    <property type="entry name" value="Probable disease resistance protein At1g61300"/>
    <property type="match status" value="1"/>
</dbReference>
<evidence type="ECO:0000256" key="5">
    <source>
        <dbReference type="SAM" id="Coils"/>
    </source>
</evidence>
<keyword evidence="5" id="KW-0175">Coiled coil</keyword>
<evidence type="ECO:0000313" key="8">
    <source>
        <dbReference type="Proteomes" id="UP001163823"/>
    </source>
</evidence>
<dbReference type="PANTHER" id="PTHR33463:SF198">
    <property type="entry name" value="RPP4C3"/>
    <property type="match status" value="1"/>
</dbReference>
<proteinExistence type="inferred from homology"/>
<evidence type="ECO:0000256" key="2">
    <source>
        <dbReference type="ARBA" id="ARBA00022741"/>
    </source>
</evidence>
<evidence type="ECO:0000259" key="6">
    <source>
        <dbReference type="SMART" id="SM00382"/>
    </source>
</evidence>
<protein>
    <submittedName>
        <fullName evidence="7">Disease resistance protein</fullName>
    </submittedName>
</protein>
<keyword evidence="8" id="KW-1185">Reference proteome</keyword>
<evidence type="ECO:0000313" key="7">
    <source>
        <dbReference type="EMBL" id="KAJ7942930.1"/>
    </source>
</evidence>
<evidence type="ECO:0000256" key="3">
    <source>
        <dbReference type="ARBA" id="ARBA00022821"/>
    </source>
</evidence>
<feature type="coiled-coil region" evidence="5">
    <location>
        <begin position="33"/>
        <end position="60"/>
    </location>
</feature>
<dbReference type="InterPro" id="IPR050905">
    <property type="entry name" value="Plant_NBS-LRR"/>
</dbReference>
<dbReference type="Gene3D" id="3.40.50.300">
    <property type="entry name" value="P-loop containing nucleotide triphosphate hydrolases"/>
    <property type="match status" value="1"/>
</dbReference>
<dbReference type="AlphaFoldDB" id="A0AAD7P5U8"/>